<dbReference type="Proteomes" id="UP000035721">
    <property type="component" value="Unassembled WGS sequence"/>
</dbReference>
<dbReference type="STRING" id="1194083.BN12_280004"/>
<dbReference type="EMBL" id="CAJB01000201">
    <property type="protein sequence ID" value="CCH78348.1"/>
    <property type="molecule type" value="Genomic_DNA"/>
</dbReference>
<proteinExistence type="predicted"/>
<feature type="active site" evidence="1">
    <location>
        <position position="33"/>
    </location>
</feature>
<feature type="binding site" evidence="2">
    <location>
        <position position="112"/>
    </location>
    <ligand>
        <name>substrate</name>
    </ligand>
</feature>
<feature type="binding site" evidence="2">
    <location>
        <position position="60"/>
    </location>
    <ligand>
        <name>CoA</name>
        <dbReference type="ChEBI" id="CHEBI:57287"/>
    </ligand>
</feature>
<dbReference type="PANTHER" id="PTHR36934">
    <property type="entry name" value="BLR0278 PROTEIN"/>
    <property type="match status" value="1"/>
</dbReference>
<dbReference type="PANTHER" id="PTHR36934:SF1">
    <property type="entry name" value="THIOESTERASE DOMAIN-CONTAINING PROTEIN"/>
    <property type="match status" value="1"/>
</dbReference>
<evidence type="ECO:0000256" key="2">
    <source>
        <dbReference type="PIRSR" id="PIRSR014972-2"/>
    </source>
</evidence>
<dbReference type="RefSeq" id="WP_048556029.1">
    <property type="nucleotide sequence ID" value="NZ_HF570958.1"/>
</dbReference>
<evidence type="ECO:0000256" key="1">
    <source>
        <dbReference type="PIRSR" id="PIRSR014972-1"/>
    </source>
</evidence>
<dbReference type="Gene3D" id="3.10.129.10">
    <property type="entry name" value="Hotdog Thioesterase"/>
    <property type="match status" value="1"/>
</dbReference>
<protein>
    <submittedName>
        <fullName evidence="4">Thioesterase superfamily</fullName>
    </submittedName>
</protein>
<dbReference type="InterPro" id="IPR054485">
    <property type="entry name" value="FlK-like_dom"/>
</dbReference>
<feature type="active site" evidence="1">
    <location>
        <position position="41"/>
    </location>
</feature>
<dbReference type="Pfam" id="PF22636">
    <property type="entry name" value="FlK"/>
    <property type="match status" value="1"/>
</dbReference>
<dbReference type="PIRSF" id="PIRSF014972">
    <property type="entry name" value="FlK"/>
    <property type="match status" value="1"/>
</dbReference>
<dbReference type="InterPro" id="IPR029069">
    <property type="entry name" value="HotDog_dom_sf"/>
</dbReference>
<evidence type="ECO:0000313" key="5">
    <source>
        <dbReference type="Proteomes" id="UP000035721"/>
    </source>
</evidence>
<evidence type="ECO:0000313" key="4">
    <source>
        <dbReference type="EMBL" id="CCH78348.1"/>
    </source>
</evidence>
<feature type="domain" description="Fluoroacetyl-CoA-specific thioesterase-like" evidence="3">
    <location>
        <begin position="14"/>
        <end position="117"/>
    </location>
</feature>
<feature type="binding site" evidence="2">
    <location>
        <position position="60"/>
    </location>
    <ligand>
        <name>substrate</name>
    </ligand>
</feature>
<name>A0A077LWP5_9MICO</name>
<keyword evidence="5" id="KW-1185">Reference proteome</keyword>
<dbReference type="AlphaFoldDB" id="A0A077LWP5"/>
<evidence type="ECO:0000259" key="3">
    <source>
        <dbReference type="Pfam" id="PF22636"/>
    </source>
</evidence>
<reference evidence="4 5" key="1">
    <citation type="journal article" date="2013" name="ISME J.">
        <title>A metabolic model for members of the genus Tetrasphaera involved in enhanced biological phosphorus removal.</title>
        <authorList>
            <person name="Kristiansen R."/>
            <person name="Nguyen H.T.T."/>
            <person name="Saunders A.M."/>
            <person name="Nielsen J.L."/>
            <person name="Wimmer R."/>
            <person name="Le V.Q."/>
            <person name="McIlroy S.J."/>
            <person name="Petrovski S."/>
            <person name="Seviour R.J."/>
            <person name="Calteau A."/>
            <person name="Nielsen K.L."/>
            <person name="Nielsen P.H."/>
        </authorList>
    </citation>
    <scope>NUCLEOTIDE SEQUENCE [LARGE SCALE GENOMIC DNA]</scope>
    <source>
        <strain evidence="4 5">T1-X7</strain>
    </source>
</reference>
<dbReference type="InterPro" id="IPR025540">
    <property type="entry name" value="FlK"/>
</dbReference>
<accession>A0A077LWP5</accession>
<sequence>MIPAGRSASLSRVVSTEDTATAVGSGSVEVLATPRLLAWMERATCEVVEEMLDASETTVGHRIELEHRRPSPVGMRVDLLATLEEVDGRRLLFEVVASNEDGQECGRARITRVVVARSLFAAPSPG</sequence>
<feature type="active site" evidence="1">
    <location>
        <position position="67"/>
    </location>
</feature>
<gene>
    <name evidence="4" type="ORF">BN12_280004</name>
</gene>
<organism evidence="4 5">
    <name type="scientific">Nostocoides japonicum T1-X7</name>
    <dbReference type="NCBI Taxonomy" id="1194083"/>
    <lineage>
        <taxon>Bacteria</taxon>
        <taxon>Bacillati</taxon>
        <taxon>Actinomycetota</taxon>
        <taxon>Actinomycetes</taxon>
        <taxon>Micrococcales</taxon>
        <taxon>Intrasporangiaceae</taxon>
        <taxon>Nostocoides</taxon>
    </lineage>
</organism>
<comment type="caution">
    <text evidence="4">The sequence shown here is derived from an EMBL/GenBank/DDBJ whole genome shotgun (WGS) entry which is preliminary data.</text>
</comment>
<dbReference type="SUPFAM" id="SSF54637">
    <property type="entry name" value="Thioesterase/thiol ester dehydrase-isomerase"/>
    <property type="match status" value="1"/>
</dbReference>